<gene>
    <name evidence="2" type="ORF">FB382_001487</name>
</gene>
<accession>A0A7W3IYV6</accession>
<evidence type="ECO:0000259" key="1">
    <source>
        <dbReference type="Pfam" id="PF12728"/>
    </source>
</evidence>
<evidence type="ECO:0000313" key="3">
    <source>
        <dbReference type="Proteomes" id="UP000580910"/>
    </source>
</evidence>
<organism evidence="2 3">
    <name type="scientific">Nocardioides ginsengisegetis</name>
    <dbReference type="NCBI Taxonomy" id="661491"/>
    <lineage>
        <taxon>Bacteria</taxon>
        <taxon>Bacillati</taxon>
        <taxon>Actinomycetota</taxon>
        <taxon>Actinomycetes</taxon>
        <taxon>Propionibacteriales</taxon>
        <taxon>Nocardioidaceae</taxon>
        <taxon>Nocardioides</taxon>
    </lineage>
</organism>
<sequence length="76" mass="8598">METTTPTTSALEPLISLEELSDYLHVPVKTLYDWRTAGRGPRAVHVGRQLRFFLSDVHAWLAQQREPEPGRGTPGR</sequence>
<dbReference type="InterPro" id="IPR010093">
    <property type="entry name" value="SinI_DNA-bd"/>
</dbReference>
<comment type="caution">
    <text evidence="2">The sequence shown here is derived from an EMBL/GenBank/DDBJ whole genome shotgun (WGS) entry which is preliminary data.</text>
</comment>
<feature type="domain" description="Helix-turn-helix" evidence="1">
    <location>
        <begin position="15"/>
        <end position="65"/>
    </location>
</feature>
<dbReference type="AlphaFoldDB" id="A0A7W3IYV6"/>
<dbReference type="GO" id="GO:0003677">
    <property type="term" value="F:DNA binding"/>
    <property type="evidence" value="ECO:0007669"/>
    <property type="project" value="InterPro"/>
</dbReference>
<reference evidence="2 3" key="1">
    <citation type="submission" date="2020-07" db="EMBL/GenBank/DDBJ databases">
        <title>Sequencing the genomes of 1000 actinobacteria strains.</title>
        <authorList>
            <person name="Klenk H.-P."/>
        </authorList>
    </citation>
    <scope>NUCLEOTIDE SEQUENCE [LARGE SCALE GENOMIC DNA]</scope>
    <source>
        <strain evidence="2 3">DSM 21349</strain>
    </source>
</reference>
<keyword evidence="3" id="KW-1185">Reference proteome</keyword>
<proteinExistence type="predicted"/>
<dbReference type="SUPFAM" id="SSF46955">
    <property type="entry name" value="Putative DNA-binding domain"/>
    <property type="match status" value="1"/>
</dbReference>
<dbReference type="InterPro" id="IPR036388">
    <property type="entry name" value="WH-like_DNA-bd_sf"/>
</dbReference>
<dbReference type="Pfam" id="PF12728">
    <property type="entry name" value="HTH_17"/>
    <property type="match status" value="1"/>
</dbReference>
<protein>
    <submittedName>
        <fullName evidence="2">Excisionase family DNA binding protein</fullName>
    </submittedName>
</protein>
<name>A0A7W3IYV6_9ACTN</name>
<dbReference type="NCBIfam" id="TIGR01764">
    <property type="entry name" value="excise"/>
    <property type="match status" value="1"/>
</dbReference>
<dbReference type="InterPro" id="IPR009061">
    <property type="entry name" value="DNA-bd_dom_put_sf"/>
</dbReference>
<dbReference type="RefSeq" id="WP_182538037.1">
    <property type="nucleotide sequence ID" value="NZ_JACGXA010000001.1"/>
</dbReference>
<evidence type="ECO:0000313" key="2">
    <source>
        <dbReference type="EMBL" id="MBA8803196.1"/>
    </source>
</evidence>
<dbReference type="Proteomes" id="UP000580910">
    <property type="component" value="Unassembled WGS sequence"/>
</dbReference>
<dbReference type="Gene3D" id="1.10.10.10">
    <property type="entry name" value="Winged helix-like DNA-binding domain superfamily/Winged helix DNA-binding domain"/>
    <property type="match status" value="1"/>
</dbReference>
<dbReference type="EMBL" id="JACGXA010000001">
    <property type="protein sequence ID" value="MBA8803196.1"/>
    <property type="molecule type" value="Genomic_DNA"/>
</dbReference>
<dbReference type="InterPro" id="IPR041657">
    <property type="entry name" value="HTH_17"/>
</dbReference>